<proteinExistence type="predicted"/>
<accession>A0ABS3CAS3</accession>
<gene>
    <name evidence="1" type="ORF">J0A69_02105</name>
</gene>
<dbReference type="Proteomes" id="UP000664480">
    <property type="component" value="Unassembled WGS sequence"/>
</dbReference>
<organism evidence="1 2">
    <name type="scientific">Algoriphagus pacificus</name>
    <dbReference type="NCBI Taxonomy" id="2811234"/>
    <lineage>
        <taxon>Bacteria</taxon>
        <taxon>Pseudomonadati</taxon>
        <taxon>Bacteroidota</taxon>
        <taxon>Cytophagia</taxon>
        <taxon>Cytophagales</taxon>
        <taxon>Cyclobacteriaceae</taxon>
        <taxon>Algoriphagus</taxon>
    </lineage>
</organism>
<dbReference type="EMBL" id="JAFKCU010000001">
    <property type="protein sequence ID" value="MBN7814198.1"/>
    <property type="molecule type" value="Genomic_DNA"/>
</dbReference>
<reference evidence="1 2" key="1">
    <citation type="submission" date="2021-03" db="EMBL/GenBank/DDBJ databases">
        <title>novel species isolated from a fishpond in China.</title>
        <authorList>
            <person name="Lu H."/>
            <person name="Cai Z."/>
        </authorList>
    </citation>
    <scope>NUCLEOTIDE SEQUENCE [LARGE SCALE GENOMIC DNA]</scope>
    <source>
        <strain evidence="1 2">YJ13C</strain>
    </source>
</reference>
<dbReference type="RefSeq" id="WP_206585822.1">
    <property type="nucleotide sequence ID" value="NZ_JAFKCU010000001.1"/>
</dbReference>
<evidence type="ECO:0000313" key="2">
    <source>
        <dbReference type="Proteomes" id="UP000664480"/>
    </source>
</evidence>
<comment type="caution">
    <text evidence="1">The sequence shown here is derived from an EMBL/GenBank/DDBJ whole genome shotgun (WGS) entry which is preliminary data.</text>
</comment>
<sequence length="71" mass="8059">MELNHRRVIYAQDIMNFTGRSKSCAYNMLNQAKASLGKSKIQILTVKEFADFHGIPVSELENSLFGKPDQK</sequence>
<evidence type="ECO:0000313" key="1">
    <source>
        <dbReference type="EMBL" id="MBN7814198.1"/>
    </source>
</evidence>
<keyword evidence="2" id="KW-1185">Reference proteome</keyword>
<name>A0ABS3CAS3_9BACT</name>
<protein>
    <submittedName>
        <fullName evidence="1">Uncharacterized protein</fullName>
    </submittedName>
</protein>